<dbReference type="InterPro" id="IPR024524">
    <property type="entry name" value="DUF3800"/>
</dbReference>
<comment type="caution">
    <text evidence="1">The sequence shown here is derived from an EMBL/GenBank/DDBJ whole genome shotgun (WGS) entry which is preliminary data.</text>
</comment>
<protein>
    <submittedName>
        <fullName evidence="1">DUF3800 domain-containing protein</fullName>
    </submittedName>
</protein>
<dbReference type="EMBL" id="JAHHDY010000025">
    <property type="protein sequence ID" value="MBT3143393.1"/>
    <property type="molecule type" value="Genomic_DNA"/>
</dbReference>
<organism evidence="1 2">
    <name type="scientific">Falsiruegeria litorea</name>
    <dbReference type="NCBI Taxonomy" id="1280831"/>
    <lineage>
        <taxon>Bacteria</taxon>
        <taxon>Pseudomonadati</taxon>
        <taxon>Pseudomonadota</taxon>
        <taxon>Alphaproteobacteria</taxon>
        <taxon>Rhodobacterales</taxon>
        <taxon>Roseobacteraceae</taxon>
        <taxon>Falsiruegeria</taxon>
    </lineage>
</organism>
<keyword evidence="2" id="KW-1185">Reference proteome</keyword>
<gene>
    <name evidence="1" type="ORF">KL867_20230</name>
</gene>
<dbReference type="Pfam" id="PF12686">
    <property type="entry name" value="DUF3800"/>
    <property type="match status" value="1"/>
</dbReference>
<proteinExistence type="predicted"/>
<evidence type="ECO:0000313" key="1">
    <source>
        <dbReference type="EMBL" id="MBT3143393.1"/>
    </source>
</evidence>
<dbReference type="Proteomes" id="UP000763802">
    <property type="component" value="Unassembled WGS sequence"/>
</dbReference>
<reference evidence="1 2" key="1">
    <citation type="submission" date="2021-05" db="EMBL/GenBank/DDBJ databases">
        <title>Draft genomes of marine bacteria isolated from model chitin particles.</title>
        <authorList>
            <person name="Datta M.S."/>
            <person name="Schwartzman J.A."/>
            <person name="Cordero O."/>
        </authorList>
    </citation>
    <scope>NUCLEOTIDE SEQUENCE [LARGE SCALE GENOMIC DNA]</scope>
    <source>
        <strain evidence="1 2">4E07</strain>
    </source>
</reference>
<accession>A0ABS5WWG4</accession>
<evidence type="ECO:0000313" key="2">
    <source>
        <dbReference type="Proteomes" id="UP000763802"/>
    </source>
</evidence>
<sequence>MTCFRIDESGYTGFDLLNADQRFQGASAIAIDDGEAARLIKEYFPRLQAPELKYSALSRRASNHPRLLGLMKDLTSDFDCVTYVADKRFMLTLMFVDYAVEPYYYERGFDFYENGQNYAMASMLHMAGPALLGNIEFAALMDAFQQAMKEKSPQSLQQLVEAARATNWDELPEVLGPLAQYADRDCLSAIATPGVSTDIAIVVLISLITRMEVMAEGAYRVVHDQSKNLSTYHDLLQRYIDHDEEVEFRATEITSLRFPLKLNEVTQVDSKLSPAVQLADVMIGAAIEAGNTLTGLRSGGLDPEALMPLYREDQFIHMLPSIDFEEQRRFRSGSQNGQAIDYLASNIFGKRR</sequence>
<name>A0ABS5WWG4_9RHOB</name>